<name>F8ICU5_ALIAT</name>
<accession>F8ICU5</accession>
<reference evidence="2 3" key="1">
    <citation type="journal article" date="2011" name="J. Bacteriol.">
        <title>Complete Genome Sequence of Alicyclobacillus acidocaldarius Strain Tc-4-1.</title>
        <authorList>
            <person name="Chen Y."/>
            <person name="He Y."/>
            <person name="Zhang B."/>
            <person name="Yang J."/>
            <person name="Li W."/>
            <person name="Dong Z."/>
            <person name="Hu S."/>
        </authorList>
    </citation>
    <scope>NUCLEOTIDE SEQUENCE [LARGE SCALE GENOMIC DNA]</scope>
    <source>
        <strain evidence="2 3">Tc-4-1</strain>
    </source>
</reference>
<dbReference type="PATRIC" id="fig|1048834.4.peg.1719"/>
<gene>
    <name evidence="1" type="ordered locus">TC41_1817</name>
    <name evidence="2" type="ordered locus">TC41_1842</name>
</gene>
<evidence type="ECO:0000313" key="3">
    <source>
        <dbReference type="Proteomes" id="UP000000292"/>
    </source>
</evidence>
<reference evidence="3" key="2">
    <citation type="submission" date="2011-06" db="EMBL/GenBank/DDBJ databases">
        <title>The complete genome sequence of Alicyclobacillus acidocaldarius sp. Tc-4-1.</title>
        <authorList>
            <person name="Chen Y."/>
            <person name="He Y."/>
            <person name="Dong Z."/>
            <person name="Hu S."/>
        </authorList>
    </citation>
    <scope>NUCLEOTIDE SEQUENCE [LARGE SCALE GENOMIC DNA]</scope>
    <source>
        <strain evidence="3">Tc-4-1</strain>
    </source>
</reference>
<evidence type="ECO:0000313" key="1">
    <source>
        <dbReference type="EMBL" id="AEJ43735.1"/>
    </source>
</evidence>
<dbReference type="Proteomes" id="UP000000292">
    <property type="component" value="Chromosome"/>
</dbReference>
<protein>
    <submittedName>
        <fullName evidence="2">Uncharacterized protein</fullName>
    </submittedName>
</protein>
<dbReference type="AlphaFoldDB" id="F8ICU5"/>
<dbReference type="HOGENOM" id="CLU_3339212_0_0_9"/>
<dbReference type="EMBL" id="CP002902">
    <property type="protein sequence ID" value="AEJ43759.1"/>
    <property type="molecule type" value="Genomic_DNA"/>
</dbReference>
<proteinExistence type="predicted"/>
<dbReference type="KEGG" id="aad:TC41_1842"/>
<dbReference type="KEGG" id="aad:TC41_1817"/>
<dbReference type="EMBL" id="CP002902">
    <property type="protein sequence ID" value="AEJ43735.1"/>
    <property type="molecule type" value="Genomic_DNA"/>
</dbReference>
<evidence type="ECO:0000313" key="2">
    <source>
        <dbReference type="EMBL" id="AEJ43759.1"/>
    </source>
</evidence>
<sequence>MVRGRCWVHHAKGLRHGRRNPLTDTSVFTGLTPLFSR</sequence>
<organism evidence="2 3">
    <name type="scientific">Alicyclobacillus acidocaldarius (strain Tc-4-1)</name>
    <name type="common">Bacillus acidocaldarius</name>
    <dbReference type="NCBI Taxonomy" id="1048834"/>
    <lineage>
        <taxon>Bacteria</taxon>
        <taxon>Bacillati</taxon>
        <taxon>Bacillota</taxon>
        <taxon>Bacilli</taxon>
        <taxon>Bacillales</taxon>
        <taxon>Alicyclobacillaceae</taxon>
        <taxon>Alicyclobacillus</taxon>
    </lineage>
</organism>